<dbReference type="PROSITE" id="PS00018">
    <property type="entry name" value="EF_HAND_1"/>
    <property type="match status" value="1"/>
</dbReference>
<dbReference type="AlphaFoldDB" id="A0A8J2T8J9"/>
<dbReference type="SMART" id="SM00054">
    <property type="entry name" value="EFh"/>
    <property type="match status" value="2"/>
</dbReference>
<dbReference type="Gene3D" id="1.10.238.10">
    <property type="entry name" value="EF-hand"/>
    <property type="match status" value="1"/>
</dbReference>
<evidence type="ECO:0000259" key="3">
    <source>
        <dbReference type="PROSITE" id="PS50222"/>
    </source>
</evidence>
<dbReference type="OrthoDB" id="429467at2759"/>
<name>A0A8J2T8J9_ZYGB2</name>
<protein>
    <submittedName>
        <fullName evidence="4">ZYBA0S06-07074g1_1</fullName>
    </submittedName>
</protein>
<keyword evidence="5" id="KW-1185">Reference proteome</keyword>
<dbReference type="InterPro" id="IPR011992">
    <property type="entry name" value="EF-hand-dom_pair"/>
</dbReference>
<organism evidence="4 5">
    <name type="scientific">Zygosaccharomyces bailii (strain CLIB 213 / ATCC 58445 / CBS 680 / BCRC 21525 / NBRC 1098 / NCYC 1416 / NRRL Y-2227)</name>
    <dbReference type="NCBI Taxonomy" id="1333698"/>
    <lineage>
        <taxon>Eukaryota</taxon>
        <taxon>Fungi</taxon>
        <taxon>Dikarya</taxon>
        <taxon>Ascomycota</taxon>
        <taxon>Saccharomycotina</taxon>
        <taxon>Saccharomycetes</taxon>
        <taxon>Saccharomycetales</taxon>
        <taxon>Saccharomycetaceae</taxon>
        <taxon>Zygosaccharomyces</taxon>
    </lineage>
</organism>
<evidence type="ECO:0000313" key="4">
    <source>
        <dbReference type="EMBL" id="CDF90373.1"/>
    </source>
</evidence>
<sequence length="159" mass="17814">MSDKDSLAFSKLSQTHIKRLKDAFQMIDDDGDGAISQNDLDKVFRSVGKQMKLDELQEMISTDGGDNNEGVTFPEFLSIMGASMGKYPEDTEIVSCLKVLAGTDELNVPLDELLFYLKEAGFTDAEKEFERLFREFTPDQGLNGGKMFKGKQFMNTISE</sequence>
<evidence type="ECO:0000256" key="2">
    <source>
        <dbReference type="ARBA" id="ARBA00022837"/>
    </source>
</evidence>
<dbReference type="CDD" id="cd00051">
    <property type="entry name" value="EFh"/>
    <property type="match status" value="1"/>
</dbReference>
<dbReference type="Proteomes" id="UP000019375">
    <property type="component" value="Unassembled WGS sequence"/>
</dbReference>
<dbReference type="PROSITE" id="PS50222">
    <property type="entry name" value="EF_HAND_2"/>
    <property type="match status" value="1"/>
</dbReference>
<dbReference type="Pfam" id="PF13499">
    <property type="entry name" value="EF-hand_7"/>
    <property type="match status" value="1"/>
</dbReference>
<dbReference type="GO" id="GO:0005509">
    <property type="term" value="F:calcium ion binding"/>
    <property type="evidence" value="ECO:0007669"/>
    <property type="project" value="InterPro"/>
</dbReference>
<dbReference type="PANTHER" id="PTHR23049">
    <property type="entry name" value="MYOSIN REGULATORY LIGHT CHAIN 2"/>
    <property type="match status" value="1"/>
</dbReference>
<dbReference type="FunFam" id="1.10.238.10:FF:000178">
    <property type="entry name" value="Calmodulin-2 A"/>
    <property type="match status" value="1"/>
</dbReference>
<accession>A0A8J2T8J9</accession>
<dbReference type="EMBL" id="HG316459">
    <property type="protein sequence ID" value="CDF90373.1"/>
    <property type="molecule type" value="Genomic_DNA"/>
</dbReference>
<reference evidence="5" key="1">
    <citation type="journal article" date="2013" name="Genome Announc.">
        <title>Genome sequence of the food spoilage yeast Zygosaccharomyces bailii CLIB 213(T).</title>
        <authorList>
            <person name="Galeote V."/>
            <person name="Bigey F."/>
            <person name="Devillers H."/>
            <person name="Neuveglise C."/>
            <person name="Dequin S."/>
        </authorList>
    </citation>
    <scope>NUCLEOTIDE SEQUENCE [LARGE SCALE GENOMIC DNA]</scope>
    <source>
        <strain evidence="5">CLIB 213 / ATCC 58445 / CBS 680 / CCRC 21525 / NBRC 1098 / NCYC 1416 / NRRL Y-2227</strain>
    </source>
</reference>
<feature type="domain" description="EF-hand" evidence="3">
    <location>
        <begin position="15"/>
        <end position="50"/>
    </location>
</feature>
<dbReference type="SUPFAM" id="SSF47473">
    <property type="entry name" value="EF-hand"/>
    <property type="match status" value="1"/>
</dbReference>
<gene>
    <name evidence="4" type="ORF">BN860_07074g</name>
</gene>
<dbReference type="InterPro" id="IPR050403">
    <property type="entry name" value="Myosin_RLC"/>
</dbReference>
<proteinExistence type="predicted"/>
<evidence type="ECO:0000256" key="1">
    <source>
        <dbReference type="ARBA" id="ARBA00022737"/>
    </source>
</evidence>
<keyword evidence="1" id="KW-0677">Repeat</keyword>
<dbReference type="InterPro" id="IPR018247">
    <property type="entry name" value="EF_Hand_1_Ca_BS"/>
</dbReference>
<keyword evidence="2" id="KW-0106">Calcium</keyword>
<dbReference type="InterPro" id="IPR002048">
    <property type="entry name" value="EF_hand_dom"/>
</dbReference>
<dbReference type="GO" id="GO:0043226">
    <property type="term" value="C:organelle"/>
    <property type="evidence" value="ECO:0007669"/>
    <property type="project" value="UniProtKB-ARBA"/>
</dbReference>
<evidence type="ECO:0000313" key="5">
    <source>
        <dbReference type="Proteomes" id="UP000019375"/>
    </source>
</evidence>